<feature type="region of interest" description="Disordered" evidence="1">
    <location>
        <begin position="76"/>
        <end position="135"/>
    </location>
</feature>
<evidence type="ECO:0000256" key="1">
    <source>
        <dbReference type="SAM" id="MobiDB-lite"/>
    </source>
</evidence>
<feature type="compositionally biased region" description="Polar residues" evidence="1">
    <location>
        <begin position="116"/>
        <end position="128"/>
    </location>
</feature>
<reference evidence="2 3" key="1">
    <citation type="submission" date="2020-02" db="EMBL/GenBank/DDBJ databases">
        <authorList>
            <person name="Ma Q."/>
            <person name="Huang Y."/>
            <person name="Song X."/>
            <person name="Pei D."/>
        </authorList>
    </citation>
    <scope>NUCLEOTIDE SEQUENCE [LARGE SCALE GENOMIC DNA]</scope>
    <source>
        <strain evidence="2">Sxm20200214</strain>
        <tissue evidence="2">Leaf</tissue>
    </source>
</reference>
<feature type="compositionally biased region" description="Basic residues" evidence="1">
    <location>
        <begin position="102"/>
        <end position="112"/>
    </location>
</feature>
<feature type="region of interest" description="Disordered" evidence="1">
    <location>
        <begin position="1"/>
        <end position="51"/>
    </location>
</feature>
<dbReference type="AlphaFoldDB" id="A0A8X7S619"/>
<name>A0A8X7S619_BRACI</name>
<comment type="caution">
    <text evidence="2">The sequence shown here is derived from an EMBL/GenBank/DDBJ whole genome shotgun (WGS) entry which is preliminary data.</text>
</comment>
<feature type="compositionally biased region" description="Basic and acidic residues" evidence="1">
    <location>
        <begin position="15"/>
        <end position="40"/>
    </location>
</feature>
<accession>A0A8X7S619</accession>
<feature type="compositionally biased region" description="Basic and acidic residues" evidence="1">
    <location>
        <begin position="77"/>
        <end position="87"/>
    </location>
</feature>
<protein>
    <submittedName>
        <fullName evidence="2">Uncharacterized protein</fullName>
    </submittedName>
</protein>
<dbReference type="Proteomes" id="UP000886595">
    <property type="component" value="Unassembled WGS sequence"/>
</dbReference>
<organism evidence="2 3">
    <name type="scientific">Brassica carinata</name>
    <name type="common">Ethiopian mustard</name>
    <name type="synonym">Abyssinian cabbage</name>
    <dbReference type="NCBI Taxonomy" id="52824"/>
    <lineage>
        <taxon>Eukaryota</taxon>
        <taxon>Viridiplantae</taxon>
        <taxon>Streptophyta</taxon>
        <taxon>Embryophyta</taxon>
        <taxon>Tracheophyta</taxon>
        <taxon>Spermatophyta</taxon>
        <taxon>Magnoliopsida</taxon>
        <taxon>eudicotyledons</taxon>
        <taxon>Gunneridae</taxon>
        <taxon>Pentapetalae</taxon>
        <taxon>rosids</taxon>
        <taxon>malvids</taxon>
        <taxon>Brassicales</taxon>
        <taxon>Brassicaceae</taxon>
        <taxon>Brassiceae</taxon>
        <taxon>Brassica</taxon>
    </lineage>
</organism>
<dbReference type="EMBL" id="JAAMPC010000008">
    <property type="protein sequence ID" value="KAG2300342.1"/>
    <property type="molecule type" value="Genomic_DNA"/>
</dbReference>
<sequence>MYNKAIVFQNYKSVNEQEQKKSGEKRKDETHEKDKEKNQDEDGSMSNSEKLDKLIQMVYDLGKRVEVIQNVLGVKGKTNEEKKKQVEADDEAEKPEQVEKRKLGRPAGRKRAVAGTSISEKQKTQAGKDSTDDPE</sequence>
<keyword evidence="3" id="KW-1185">Reference proteome</keyword>
<gene>
    <name evidence="2" type="ORF">Bca52824_036814</name>
</gene>
<proteinExistence type="predicted"/>
<evidence type="ECO:0000313" key="2">
    <source>
        <dbReference type="EMBL" id="KAG2300342.1"/>
    </source>
</evidence>
<evidence type="ECO:0000313" key="3">
    <source>
        <dbReference type="Proteomes" id="UP000886595"/>
    </source>
</evidence>
<dbReference type="OrthoDB" id="10626868at2759"/>